<dbReference type="SMART" id="SM00347">
    <property type="entry name" value="HTH_MARR"/>
    <property type="match status" value="1"/>
</dbReference>
<feature type="domain" description="HTH marR-type" evidence="4">
    <location>
        <begin position="1"/>
        <end position="137"/>
    </location>
</feature>
<dbReference type="InterPro" id="IPR036388">
    <property type="entry name" value="WH-like_DNA-bd_sf"/>
</dbReference>
<sequence>MDKRALETVEVETAFLVRRATSISTLKKIGDLDRSAYLLLHQIASHGSAGVKALADEFRLNISTVSRQAASLEQKGYVTRIPDPTDRRAYSLEITEEGLHELQAHKQARMKRIGNLLRDWSDEELETFGRLLTKFNRTFLDEES</sequence>
<reference evidence="5 6" key="1">
    <citation type="journal article" date="2013" name="Int. J. Syst. Evol. Microbiol.">
        <title>Tumebacillus flagellatus sp. nov., an alpha-amylase/pullulanase-producing bacterium isolated from cassava wastewater.</title>
        <authorList>
            <person name="Wang Q."/>
            <person name="Xie N."/>
            <person name="Qin Y."/>
            <person name="Shen N."/>
            <person name="Zhu J."/>
            <person name="Mi H."/>
            <person name="Huang R."/>
        </authorList>
    </citation>
    <scope>NUCLEOTIDE SEQUENCE [LARGE SCALE GENOMIC DNA]</scope>
    <source>
        <strain evidence="5 6">GST4</strain>
    </source>
</reference>
<dbReference type="PANTHER" id="PTHR33164:SF57">
    <property type="entry name" value="MARR-FAMILY TRANSCRIPTIONAL REGULATOR"/>
    <property type="match status" value="1"/>
</dbReference>
<dbReference type="InterPro" id="IPR039422">
    <property type="entry name" value="MarR/SlyA-like"/>
</dbReference>
<keyword evidence="2" id="KW-0238">DNA-binding</keyword>
<dbReference type="OrthoDB" id="2389730at2"/>
<dbReference type="EMBL" id="JMIR01000019">
    <property type="protein sequence ID" value="KEO82707.1"/>
    <property type="molecule type" value="Genomic_DNA"/>
</dbReference>
<dbReference type="InterPro" id="IPR023187">
    <property type="entry name" value="Tscrpt_reg_MarR-type_CS"/>
</dbReference>
<accession>A0A074M9S9</accession>
<evidence type="ECO:0000256" key="1">
    <source>
        <dbReference type="ARBA" id="ARBA00023015"/>
    </source>
</evidence>
<dbReference type="AlphaFoldDB" id="A0A074M9S9"/>
<dbReference type="PROSITE" id="PS01117">
    <property type="entry name" value="HTH_MARR_1"/>
    <property type="match status" value="1"/>
</dbReference>
<organism evidence="5 6">
    <name type="scientific">Tumebacillus flagellatus</name>
    <dbReference type="NCBI Taxonomy" id="1157490"/>
    <lineage>
        <taxon>Bacteria</taxon>
        <taxon>Bacillati</taxon>
        <taxon>Bacillota</taxon>
        <taxon>Bacilli</taxon>
        <taxon>Bacillales</taxon>
        <taxon>Alicyclobacillaceae</taxon>
        <taxon>Tumebacillus</taxon>
    </lineage>
</organism>
<dbReference type="InterPro" id="IPR000835">
    <property type="entry name" value="HTH_MarR-typ"/>
</dbReference>
<evidence type="ECO:0000256" key="2">
    <source>
        <dbReference type="ARBA" id="ARBA00023125"/>
    </source>
</evidence>
<dbReference type="GO" id="GO:0003677">
    <property type="term" value="F:DNA binding"/>
    <property type="evidence" value="ECO:0007669"/>
    <property type="project" value="UniProtKB-KW"/>
</dbReference>
<evidence type="ECO:0000313" key="5">
    <source>
        <dbReference type="EMBL" id="KEO82707.1"/>
    </source>
</evidence>
<dbReference type="eggNOG" id="COG1846">
    <property type="taxonomic scope" value="Bacteria"/>
</dbReference>
<dbReference type="PROSITE" id="PS50995">
    <property type="entry name" value="HTH_MARR_2"/>
    <property type="match status" value="1"/>
</dbReference>
<evidence type="ECO:0000313" key="6">
    <source>
        <dbReference type="Proteomes" id="UP000027931"/>
    </source>
</evidence>
<dbReference type="GO" id="GO:0003700">
    <property type="term" value="F:DNA-binding transcription factor activity"/>
    <property type="evidence" value="ECO:0007669"/>
    <property type="project" value="InterPro"/>
</dbReference>
<dbReference type="STRING" id="1157490.EL26_14165"/>
<keyword evidence="1" id="KW-0805">Transcription regulation</keyword>
<dbReference type="GO" id="GO:0006950">
    <property type="term" value="P:response to stress"/>
    <property type="evidence" value="ECO:0007669"/>
    <property type="project" value="TreeGrafter"/>
</dbReference>
<dbReference type="PANTHER" id="PTHR33164">
    <property type="entry name" value="TRANSCRIPTIONAL REGULATOR, MARR FAMILY"/>
    <property type="match status" value="1"/>
</dbReference>
<dbReference type="RefSeq" id="WP_038089686.1">
    <property type="nucleotide sequence ID" value="NZ_JMIR01000019.1"/>
</dbReference>
<keyword evidence="6" id="KW-1185">Reference proteome</keyword>
<keyword evidence="3" id="KW-0804">Transcription</keyword>
<dbReference type="SUPFAM" id="SSF46785">
    <property type="entry name" value="Winged helix' DNA-binding domain"/>
    <property type="match status" value="1"/>
</dbReference>
<dbReference type="Proteomes" id="UP000027931">
    <property type="component" value="Unassembled WGS sequence"/>
</dbReference>
<evidence type="ECO:0000259" key="4">
    <source>
        <dbReference type="PROSITE" id="PS50995"/>
    </source>
</evidence>
<dbReference type="InterPro" id="IPR036390">
    <property type="entry name" value="WH_DNA-bd_sf"/>
</dbReference>
<gene>
    <name evidence="5" type="ORF">EL26_14165</name>
</gene>
<dbReference type="Pfam" id="PF01047">
    <property type="entry name" value="MarR"/>
    <property type="match status" value="1"/>
</dbReference>
<comment type="caution">
    <text evidence="5">The sequence shown here is derived from an EMBL/GenBank/DDBJ whole genome shotgun (WGS) entry which is preliminary data.</text>
</comment>
<evidence type="ECO:0000256" key="3">
    <source>
        <dbReference type="ARBA" id="ARBA00023163"/>
    </source>
</evidence>
<proteinExistence type="predicted"/>
<dbReference type="Gene3D" id="1.10.10.10">
    <property type="entry name" value="Winged helix-like DNA-binding domain superfamily/Winged helix DNA-binding domain"/>
    <property type="match status" value="1"/>
</dbReference>
<name>A0A074M9S9_9BACL</name>
<dbReference type="PRINTS" id="PR00598">
    <property type="entry name" value="HTHMARR"/>
</dbReference>
<protein>
    <submittedName>
        <fullName evidence="5">MarR family transcriptional regulator</fullName>
    </submittedName>
</protein>